<protein>
    <recommendedName>
        <fullName evidence="3">Restriction endonuclease</fullName>
    </recommendedName>
</protein>
<dbReference type="InterPro" id="IPR011335">
    <property type="entry name" value="Restrct_endonuc-II-like"/>
</dbReference>
<dbReference type="OrthoDB" id="2974463at2"/>
<dbReference type="EMBL" id="FODJ01000003">
    <property type="protein sequence ID" value="SEN98360.1"/>
    <property type="molecule type" value="Genomic_DNA"/>
</dbReference>
<dbReference type="GO" id="GO:0003676">
    <property type="term" value="F:nucleic acid binding"/>
    <property type="evidence" value="ECO:0007669"/>
    <property type="project" value="InterPro"/>
</dbReference>
<reference evidence="1 2" key="1">
    <citation type="submission" date="2016-10" db="EMBL/GenBank/DDBJ databases">
        <authorList>
            <person name="de Groot N.N."/>
        </authorList>
    </citation>
    <scope>NUCLEOTIDE SEQUENCE [LARGE SCALE GENOMIC DNA]</scope>
    <source>
        <strain evidence="1 2">CGMCC 1.10434</strain>
    </source>
</reference>
<gene>
    <name evidence="1" type="ORF">SAMN04488134_10328</name>
</gene>
<dbReference type="Gene3D" id="3.40.1350.10">
    <property type="match status" value="1"/>
</dbReference>
<organism evidence="1 2">
    <name type="scientific">Amphibacillus marinus</name>
    <dbReference type="NCBI Taxonomy" id="872970"/>
    <lineage>
        <taxon>Bacteria</taxon>
        <taxon>Bacillati</taxon>
        <taxon>Bacillota</taxon>
        <taxon>Bacilli</taxon>
        <taxon>Bacillales</taxon>
        <taxon>Bacillaceae</taxon>
        <taxon>Amphibacillus</taxon>
    </lineage>
</organism>
<dbReference type="RefSeq" id="WP_091495764.1">
    <property type="nucleotide sequence ID" value="NZ_FODJ01000003.1"/>
</dbReference>
<dbReference type="AlphaFoldDB" id="A0A1H8KZL1"/>
<evidence type="ECO:0000313" key="1">
    <source>
        <dbReference type="EMBL" id="SEN98360.1"/>
    </source>
</evidence>
<dbReference type="InterPro" id="IPR011856">
    <property type="entry name" value="tRNA_endonuc-like_dom_sf"/>
</dbReference>
<evidence type="ECO:0008006" key="3">
    <source>
        <dbReference type="Google" id="ProtNLM"/>
    </source>
</evidence>
<keyword evidence="2" id="KW-1185">Reference proteome</keyword>
<evidence type="ECO:0000313" key="2">
    <source>
        <dbReference type="Proteomes" id="UP000199300"/>
    </source>
</evidence>
<sequence>MGKKYKESCIEILKEKGPLLGSELRKHLVERRGVTEGNARAIINRLKNSEAFLSTDPVKLKYQELIYYLPFHDLRAKLKLIMPEHSVTLNRIYQALVEEDGFLLWNEFVKISAGVVDPSQSTRKSAINIFNDLKSLGIVEEIIHYEHIPVVVASKKWFPRKEDLSIEVKTRTKKLSFNKGLNEDLLKWLESMNLIGWENSYVRDVQDFNVGYNGFYFDAVGYTYLWGLYRTNQKDELFEPARNKAGSPVLVESILHRNAKRHDITGFINRVDNYRGPLKSNNNLKVIPICFVNTMEKDAYNLARERGILIMKLSDVFGTKLADSLQELQEIDPEKVDPQKLSSILDNVSNSGRDGDFGNLKGYVFNFLVASIFNDAGYKTNIGLHYKDSEGRKCECDIVYEDVDEIIACEVKGYDEGKEVKLGENEREPDSVKKFFERTCSIIQKVSGKTVIPIFITSGTFSQDAINYLEKKNNSKRMKPLLKHNFPSSIYYDRKALLEHFGNKRKFKEHKRVLKEYFKQKNK</sequence>
<dbReference type="STRING" id="872970.SAMN04488134_10328"/>
<name>A0A1H8KZL1_9BACI</name>
<proteinExistence type="predicted"/>
<dbReference type="SUPFAM" id="SSF52980">
    <property type="entry name" value="Restriction endonuclease-like"/>
    <property type="match status" value="1"/>
</dbReference>
<dbReference type="Proteomes" id="UP000199300">
    <property type="component" value="Unassembled WGS sequence"/>
</dbReference>
<accession>A0A1H8KZL1</accession>